<dbReference type="RefSeq" id="WP_166852438.1">
    <property type="nucleotide sequence ID" value="NZ_JAAONY010000001.1"/>
</dbReference>
<evidence type="ECO:0000313" key="1">
    <source>
        <dbReference type="EMBL" id="MBB6520035.1"/>
    </source>
</evidence>
<keyword evidence="2" id="KW-1185">Reference proteome</keyword>
<dbReference type="Proteomes" id="UP000528457">
    <property type="component" value="Unassembled WGS sequence"/>
</dbReference>
<evidence type="ECO:0000313" key="2">
    <source>
        <dbReference type="Proteomes" id="UP000528457"/>
    </source>
</evidence>
<accession>A0A7X0MUH8</accession>
<comment type="caution">
    <text evidence="1">The sequence shown here is derived from an EMBL/GenBank/DDBJ whole genome shotgun (WGS) entry which is preliminary data.</text>
</comment>
<protein>
    <submittedName>
        <fullName evidence="1">Biopolymer transport protein ExbD</fullName>
    </submittedName>
</protein>
<organism evidence="1 2">
    <name type="scientific">Pseudoteredinibacter isoporae</name>
    <dbReference type="NCBI Taxonomy" id="570281"/>
    <lineage>
        <taxon>Bacteria</taxon>
        <taxon>Pseudomonadati</taxon>
        <taxon>Pseudomonadota</taxon>
        <taxon>Gammaproteobacteria</taxon>
        <taxon>Cellvibrionales</taxon>
        <taxon>Cellvibrionaceae</taxon>
        <taxon>Pseudoteredinibacter</taxon>
    </lineage>
</organism>
<proteinExistence type="predicted"/>
<dbReference type="AlphaFoldDB" id="A0A7X0MUH8"/>
<reference evidence="1 2" key="1">
    <citation type="submission" date="2020-08" db="EMBL/GenBank/DDBJ databases">
        <title>Genomic Encyclopedia of Type Strains, Phase IV (KMG-IV): sequencing the most valuable type-strain genomes for metagenomic binning, comparative biology and taxonomic classification.</title>
        <authorList>
            <person name="Goeker M."/>
        </authorList>
    </citation>
    <scope>NUCLEOTIDE SEQUENCE [LARGE SCALE GENOMIC DNA]</scope>
    <source>
        <strain evidence="1 2">DSM 22368</strain>
    </source>
</reference>
<name>A0A7X0MUH8_9GAMM</name>
<sequence>MNKLLFSIILITLLNGCAHKKSSNVEDSILILKIDEHGSYLHNGRKLDIKSFESTVKDLPSSISKLSVEVSSSLSMNNMLKLCTPLSETGIEREIYYMDDQVKKYIYCE</sequence>
<dbReference type="EMBL" id="JACHHT010000001">
    <property type="protein sequence ID" value="MBB6520035.1"/>
    <property type="molecule type" value="Genomic_DNA"/>
</dbReference>
<gene>
    <name evidence="1" type="ORF">HNR48_000313</name>
</gene>
<dbReference type="InParanoid" id="A0A7X0MUH8"/>